<keyword evidence="9" id="KW-1185">Reference proteome</keyword>
<keyword evidence="4 6" id="KW-1133">Transmembrane helix</keyword>
<dbReference type="GO" id="GO:0005886">
    <property type="term" value="C:plasma membrane"/>
    <property type="evidence" value="ECO:0007669"/>
    <property type="project" value="UniProtKB-SubCell"/>
</dbReference>
<evidence type="ECO:0000256" key="2">
    <source>
        <dbReference type="ARBA" id="ARBA00022475"/>
    </source>
</evidence>
<dbReference type="PANTHER" id="PTHR34820:SF4">
    <property type="entry name" value="INNER MEMBRANE PROTEIN YEBZ"/>
    <property type="match status" value="1"/>
</dbReference>
<dbReference type="EMBL" id="CP020809">
    <property type="protein sequence ID" value="ART67531.1"/>
    <property type="molecule type" value="Genomic_DNA"/>
</dbReference>
<evidence type="ECO:0000256" key="3">
    <source>
        <dbReference type="ARBA" id="ARBA00022692"/>
    </source>
</evidence>
<feature type="transmembrane region" description="Helical" evidence="6">
    <location>
        <begin position="12"/>
        <end position="31"/>
    </location>
</feature>
<protein>
    <submittedName>
        <fullName evidence="8">Copper resistance protein CopD</fullName>
    </submittedName>
</protein>
<dbReference type="Pfam" id="PF05425">
    <property type="entry name" value="CopD"/>
    <property type="match status" value="1"/>
</dbReference>
<comment type="subcellular location">
    <subcellularLocation>
        <location evidence="1">Cell membrane</location>
        <topology evidence="1">Multi-pass membrane protein</topology>
    </subcellularLocation>
</comment>
<sequence length="313" mass="31345">MGAAPAGVTGRVVAGGALIVAASAATAWALGFPQSPLGGALARAAADSAAVVAVGLAVVPMLDVARYRAELIRSATGPLVWASVVWLLAELVRLIVETARAADVSVLHLGVQTSAEFAFSTTAGRSSLAGLVAALALGVGTLAVPRTAAVVAASTGIAAAGLVARTLSGHLAESPVGGLAVAAHALAAALWCGTLAALVLTVTHRGQWARVLPRFSQLSLICVAALLVFGVLGAVIRLDTPAELWATGYGRLLSAKVVLTADLLALAWRNRAGWLPAARSHRASASLSRSRSLIELAVMTVTITFAAALAVAG</sequence>
<dbReference type="InterPro" id="IPR008457">
    <property type="entry name" value="Cu-R_CopD_dom"/>
</dbReference>
<dbReference type="RefSeq" id="WP_087072950.1">
    <property type="nucleotide sequence ID" value="NZ_CP020809.1"/>
</dbReference>
<dbReference type="PANTHER" id="PTHR34820">
    <property type="entry name" value="INNER MEMBRANE PROTEIN YEBZ"/>
    <property type="match status" value="1"/>
</dbReference>
<feature type="transmembrane region" description="Helical" evidence="6">
    <location>
        <begin position="292"/>
        <end position="312"/>
    </location>
</feature>
<dbReference type="Proteomes" id="UP000195331">
    <property type="component" value="Chromosome"/>
</dbReference>
<feature type="transmembrane region" description="Helical" evidence="6">
    <location>
        <begin position="248"/>
        <end position="268"/>
    </location>
</feature>
<gene>
    <name evidence="8" type="ORF">BTO20_02050</name>
</gene>
<name>A0A1Y0BX72_9MYCO</name>
<dbReference type="OrthoDB" id="4641923at2"/>
<keyword evidence="2" id="KW-1003">Cell membrane</keyword>
<dbReference type="GO" id="GO:0006825">
    <property type="term" value="P:copper ion transport"/>
    <property type="evidence" value="ECO:0007669"/>
    <property type="project" value="InterPro"/>
</dbReference>
<feature type="transmembrane region" description="Helical" evidence="6">
    <location>
        <begin position="37"/>
        <end position="59"/>
    </location>
</feature>
<proteinExistence type="predicted"/>
<evidence type="ECO:0000256" key="1">
    <source>
        <dbReference type="ARBA" id="ARBA00004651"/>
    </source>
</evidence>
<evidence type="ECO:0000256" key="4">
    <source>
        <dbReference type="ARBA" id="ARBA00022989"/>
    </source>
</evidence>
<organism evidence="8 9">
    <name type="scientific">Mycobacterium dioxanotrophicus</name>
    <dbReference type="NCBI Taxonomy" id="482462"/>
    <lineage>
        <taxon>Bacteria</taxon>
        <taxon>Bacillati</taxon>
        <taxon>Actinomycetota</taxon>
        <taxon>Actinomycetes</taxon>
        <taxon>Mycobacteriales</taxon>
        <taxon>Mycobacteriaceae</taxon>
        <taxon>Mycobacterium</taxon>
    </lineage>
</organism>
<feature type="transmembrane region" description="Helical" evidence="6">
    <location>
        <begin position="215"/>
        <end position="236"/>
    </location>
</feature>
<keyword evidence="3 6" id="KW-0812">Transmembrane</keyword>
<reference evidence="8 9" key="1">
    <citation type="submission" date="2017-04" db="EMBL/GenBank/DDBJ databases">
        <title>Whole Genome Sequence of 1,4-Dioxane Degrading Bacterium Mycobacterium dioxanotrophicus PH-06.</title>
        <authorList>
            <person name="He Y."/>
        </authorList>
    </citation>
    <scope>NUCLEOTIDE SEQUENCE [LARGE SCALE GENOMIC DNA]</scope>
    <source>
        <strain evidence="8 9">PH-06</strain>
    </source>
</reference>
<dbReference type="KEGG" id="mdx:BTO20_02050"/>
<evidence type="ECO:0000256" key="6">
    <source>
        <dbReference type="SAM" id="Phobius"/>
    </source>
</evidence>
<accession>A0A1Y0BX72</accession>
<feature type="domain" description="Copper resistance protein D" evidence="7">
    <location>
        <begin position="209"/>
        <end position="309"/>
    </location>
</feature>
<evidence type="ECO:0000313" key="9">
    <source>
        <dbReference type="Proteomes" id="UP000195331"/>
    </source>
</evidence>
<feature type="transmembrane region" description="Helical" evidence="6">
    <location>
        <begin position="179"/>
        <end position="203"/>
    </location>
</feature>
<evidence type="ECO:0000313" key="8">
    <source>
        <dbReference type="EMBL" id="ART67531.1"/>
    </source>
</evidence>
<evidence type="ECO:0000259" key="7">
    <source>
        <dbReference type="Pfam" id="PF05425"/>
    </source>
</evidence>
<dbReference type="AlphaFoldDB" id="A0A1Y0BX72"/>
<keyword evidence="5 6" id="KW-0472">Membrane</keyword>
<evidence type="ECO:0000256" key="5">
    <source>
        <dbReference type="ARBA" id="ARBA00023136"/>
    </source>
</evidence>
<dbReference type="InterPro" id="IPR032694">
    <property type="entry name" value="CopC/D"/>
</dbReference>
<feature type="transmembrane region" description="Helical" evidence="6">
    <location>
        <begin position="126"/>
        <end position="144"/>
    </location>
</feature>